<reference evidence="2" key="1">
    <citation type="submission" date="2021-02" db="EMBL/GenBank/DDBJ databases">
        <authorList>
            <person name="Nowell W R."/>
        </authorList>
    </citation>
    <scope>NUCLEOTIDE SEQUENCE</scope>
</reference>
<evidence type="ECO:0000313" key="2">
    <source>
        <dbReference type="EMBL" id="CAF0817515.1"/>
    </source>
</evidence>
<dbReference type="PROSITE" id="PS51257">
    <property type="entry name" value="PROKAR_LIPOPROTEIN"/>
    <property type="match status" value="1"/>
</dbReference>
<dbReference type="AlphaFoldDB" id="A0A813U4B2"/>
<gene>
    <name evidence="2" type="ORF">IZO911_LOCUS7812</name>
</gene>
<keyword evidence="1" id="KW-0812">Transmembrane</keyword>
<feature type="transmembrane region" description="Helical" evidence="1">
    <location>
        <begin position="12"/>
        <end position="36"/>
    </location>
</feature>
<dbReference type="Proteomes" id="UP000663860">
    <property type="component" value="Unassembled WGS sequence"/>
</dbReference>
<name>A0A813U4B2_9BILA</name>
<accession>A0A813U4B2</accession>
<evidence type="ECO:0000313" key="3">
    <source>
        <dbReference type="Proteomes" id="UP000663860"/>
    </source>
</evidence>
<sequence>MRDAFSDFAQPFLWPYVIFGSCTILSGTILFAIPLLQPKEEEQQNKSNEPDTKMDIAAFFAEKDLSS</sequence>
<dbReference type="EMBL" id="CAJNOE010000051">
    <property type="protein sequence ID" value="CAF0817515.1"/>
    <property type="molecule type" value="Genomic_DNA"/>
</dbReference>
<evidence type="ECO:0000256" key="1">
    <source>
        <dbReference type="SAM" id="Phobius"/>
    </source>
</evidence>
<protein>
    <submittedName>
        <fullName evidence="2">Uncharacterized protein</fullName>
    </submittedName>
</protein>
<proteinExistence type="predicted"/>
<organism evidence="2 3">
    <name type="scientific">Adineta steineri</name>
    <dbReference type="NCBI Taxonomy" id="433720"/>
    <lineage>
        <taxon>Eukaryota</taxon>
        <taxon>Metazoa</taxon>
        <taxon>Spiralia</taxon>
        <taxon>Gnathifera</taxon>
        <taxon>Rotifera</taxon>
        <taxon>Eurotatoria</taxon>
        <taxon>Bdelloidea</taxon>
        <taxon>Adinetida</taxon>
        <taxon>Adinetidae</taxon>
        <taxon>Adineta</taxon>
    </lineage>
</organism>
<keyword evidence="1" id="KW-1133">Transmembrane helix</keyword>
<comment type="caution">
    <text evidence="2">The sequence shown here is derived from an EMBL/GenBank/DDBJ whole genome shotgun (WGS) entry which is preliminary data.</text>
</comment>
<keyword evidence="1" id="KW-0472">Membrane</keyword>